<proteinExistence type="predicted"/>
<evidence type="ECO:0000313" key="3">
    <source>
        <dbReference type="Proteomes" id="UP001165041"/>
    </source>
</evidence>
<reference evidence="2" key="1">
    <citation type="submission" date="2023-02" db="EMBL/GenBank/DDBJ databases">
        <title>Kitasatospora phosalacinea NBRC 14627.</title>
        <authorList>
            <person name="Ichikawa N."/>
            <person name="Sato H."/>
            <person name="Tonouchi N."/>
        </authorList>
    </citation>
    <scope>NUCLEOTIDE SEQUENCE</scope>
    <source>
        <strain evidence="2">NBRC 14627</strain>
    </source>
</reference>
<comment type="caution">
    <text evidence="2">The sequence shown here is derived from an EMBL/GenBank/DDBJ whole genome shotgun (WGS) entry which is preliminary data.</text>
</comment>
<name>A0A9W6V5Y2_9ACTN</name>
<organism evidence="2 3">
    <name type="scientific">Kitasatospora phosalacinea</name>
    <dbReference type="NCBI Taxonomy" id="2065"/>
    <lineage>
        <taxon>Bacteria</taxon>
        <taxon>Bacillati</taxon>
        <taxon>Actinomycetota</taxon>
        <taxon>Actinomycetes</taxon>
        <taxon>Kitasatosporales</taxon>
        <taxon>Streptomycetaceae</taxon>
        <taxon>Kitasatospora</taxon>
    </lineage>
</organism>
<evidence type="ECO:0000256" key="1">
    <source>
        <dbReference type="SAM" id="MobiDB-lite"/>
    </source>
</evidence>
<feature type="non-terminal residue" evidence="2">
    <location>
        <position position="1"/>
    </location>
</feature>
<accession>A0A9W6V5Y2</accession>
<dbReference type="AlphaFoldDB" id="A0A9W6V5Y2"/>
<gene>
    <name evidence="2" type="ORF">Kpho02_59810</name>
</gene>
<feature type="compositionally biased region" description="Gly residues" evidence="1">
    <location>
        <begin position="1"/>
        <end position="13"/>
    </location>
</feature>
<dbReference type="EMBL" id="BSSA01000027">
    <property type="protein sequence ID" value="GLW73682.1"/>
    <property type="molecule type" value="Genomic_DNA"/>
</dbReference>
<dbReference type="Proteomes" id="UP001165041">
    <property type="component" value="Unassembled WGS sequence"/>
</dbReference>
<feature type="region of interest" description="Disordered" evidence="1">
    <location>
        <begin position="1"/>
        <end position="30"/>
    </location>
</feature>
<sequence>GGVPETGGGGRGSRPGQEQGPRRARRGTGS</sequence>
<protein>
    <submittedName>
        <fullName evidence="2">Uncharacterized protein</fullName>
    </submittedName>
</protein>
<evidence type="ECO:0000313" key="2">
    <source>
        <dbReference type="EMBL" id="GLW73682.1"/>
    </source>
</evidence>